<dbReference type="OrthoDB" id="1650483at2"/>
<dbReference type="Gene3D" id="1.10.287.1490">
    <property type="match status" value="1"/>
</dbReference>
<feature type="coiled-coil region" evidence="1">
    <location>
        <begin position="45"/>
        <end position="145"/>
    </location>
</feature>
<feature type="transmembrane region" description="Helical" evidence="2">
    <location>
        <begin position="12"/>
        <end position="31"/>
    </location>
</feature>
<keyword evidence="2" id="KW-0472">Membrane</keyword>
<keyword evidence="1" id="KW-0175">Coiled coil</keyword>
<sequence>MKGFGWIKKWQVWVGFVSVLVLMSLCVWIGYSSARTEVDGVKKSYDEILSALEEKESELEGVKGELSLKTKELEDVTKKLGEKEEEVTQASAVIEEAHERAGEIDSLKKEAQALDDKIKEKKTKIADLDKDIKSKKGEIKKLDAAPVTLPSGTFIVGKDVKALRYSASAAGQSGNFVVYSSFGDLKVNQILGSDYGVSEHIFFADEGDIIESTMPTILTPVE</sequence>
<organism evidence="3 4">
    <name type="scientific">Rossellomorea marisflavi</name>
    <dbReference type="NCBI Taxonomy" id="189381"/>
    <lineage>
        <taxon>Bacteria</taxon>
        <taxon>Bacillati</taxon>
        <taxon>Bacillota</taxon>
        <taxon>Bacilli</taxon>
        <taxon>Bacillales</taxon>
        <taxon>Bacillaceae</taxon>
        <taxon>Rossellomorea</taxon>
    </lineage>
</organism>
<evidence type="ECO:0000313" key="3">
    <source>
        <dbReference type="EMBL" id="KZE43578.1"/>
    </source>
</evidence>
<dbReference type="Proteomes" id="UP000076510">
    <property type="component" value="Unassembled WGS sequence"/>
</dbReference>
<comment type="caution">
    <text evidence="3">The sequence shown here is derived from an EMBL/GenBank/DDBJ whole genome shotgun (WGS) entry which is preliminary data.</text>
</comment>
<evidence type="ECO:0000313" key="4">
    <source>
        <dbReference type="Proteomes" id="UP000076510"/>
    </source>
</evidence>
<proteinExistence type="predicted"/>
<name>A0A165IJT5_9BACI</name>
<accession>A0A165IJT5</accession>
<keyword evidence="2" id="KW-0812">Transmembrane</keyword>
<keyword evidence="2" id="KW-1133">Transmembrane helix</keyword>
<dbReference type="EMBL" id="LQQY01000047">
    <property type="protein sequence ID" value="KZE43578.1"/>
    <property type="molecule type" value="Genomic_DNA"/>
</dbReference>
<dbReference type="AlphaFoldDB" id="A0A165IJT5"/>
<gene>
    <name evidence="3" type="ORF">AV649_10275</name>
</gene>
<evidence type="ECO:0000256" key="2">
    <source>
        <dbReference type="SAM" id="Phobius"/>
    </source>
</evidence>
<evidence type="ECO:0000256" key="1">
    <source>
        <dbReference type="SAM" id="Coils"/>
    </source>
</evidence>
<protein>
    <submittedName>
        <fullName evidence="3">Uncharacterized protein</fullName>
    </submittedName>
</protein>
<reference evidence="4" key="1">
    <citation type="submission" date="2016-01" db="EMBL/GenBank/DDBJ databases">
        <title>Whole genome sequencing of Bhargavaea cecembensis T14.</title>
        <authorList>
            <person name="Hong K.W."/>
        </authorList>
    </citation>
    <scope>NUCLEOTIDE SEQUENCE [LARGE SCALE GENOMIC DNA]</scope>
    <source>
        <strain evidence="4">M19</strain>
    </source>
</reference>
<dbReference type="RefSeq" id="WP_063192028.1">
    <property type="nucleotide sequence ID" value="NZ_JBLGCT010000001.1"/>
</dbReference>